<dbReference type="Proteomes" id="UP000251889">
    <property type="component" value="Unassembled WGS sequence"/>
</dbReference>
<dbReference type="EMBL" id="QMFY01000002">
    <property type="protein sequence ID" value="RAW02261.1"/>
    <property type="molecule type" value="Genomic_DNA"/>
</dbReference>
<protein>
    <submittedName>
        <fullName evidence="4">GNAT family N-acetyltransferase</fullName>
    </submittedName>
</protein>
<dbReference type="InterPro" id="IPR016181">
    <property type="entry name" value="Acyl_CoA_acyltransferase"/>
</dbReference>
<dbReference type="PANTHER" id="PTHR43877">
    <property type="entry name" value="AMINOALKYLPHOSPHONATE N-ACETYLTRANSFERASE-RELATED-RELATED"/>
    <property type="match status" value="1"/>
</dbReference>
<reference evidence="4 5" key="1">
    <citation type="submission" date="2018-06" db="EMBL/GenBank/DDBJ databases">
        <title>Chryseolinea flavus sp. nov., a member of the phylum Bacteroidetes isolated from soil.</title>
        <authorList>
            <person name="Li Y."/>
            <person name="Wang J."/>
        </authorList>
    </citation>
    <scope>NUCLEOTIDE SEQUENCE [LARGE SCALE GENOMIC DNA]</scope>
    <source>
        <strain evidence="4 5">SDU1-6</strain>
    </source>
</reference>
<sequence length="147" mass="16987">MVITQGTLNDIAELCVLFNDYRVFYGKPGDLHGARRFLHERMRNHESIIFLARSNTGELTGFVQLYPIFSSTRMRRLWLLNDLFVVPAHRGTGTSVALMDAAKYFSRETESCGLVLETAKTNLVANRLYQRLGFEMDNDHNYYAWND</sequence>
<gene>
    <name evidence="4" type="ORF">DQQ10_06895</name>
</gene>
<evidence type="ECO:0000313" key="4">
    <source>
        <dbReference type="EMBL" id="RAW02261.1"/>
    </source>
</evidence>
<comment type="caution">
    <text evidence="4">The sequence shown here is derived from an EMBL/GenBank/DDBJ whole genome shotgun (WGS) entry which is preliminary data.</text>
</comment>
<dbReference type="AlphaFoldDB" id="A0A364Y7M4"/>
<evidence type="ECO:0000313" key="5">
    <source>
        <dbReference type="Proteomes" id="UP000251889"/>
    </source>
</evidence>
<dbReference type="SUPFAM" id="SSF55729">
    <property type="entry name" value="Acyl-CoA N-acyltransferases (Nat)"/>
    <property type="match status" value="1"/>
</dbReference>
<dbReference type="PROSITE" id="PS51186">
    <property type="entry name" value="GNAT"/>
    <property type="match status" value="1"/>
</dbReference>
<feature type="domain" description="N-acetyltransferase" evidence="3">
    <location>
        <begin position="1"/>
        <end position="147"/>
    </location>
</feature>
<name>A0A364Y7M4_9BACT</name>
<dbReference type="GO" id="GO:0016747">
    <property type="term" value="F:acyltransferase activity, transferring groups other than amino-acyl groups"/>
    <property type="evidence" value="ECO:0007669"/>
    <property type="project" value="InterPro"/>
</dbReference>
<dbReference type="Gene3D" id="3.40.630.30">
    <property type="match status" value="1"/>
</dbReference>
<evidence type="ECO:0000256" key="2">
    <source>
        <dbReference type="ARBA" id="ARBA00023315"/>
    </source>
</evidence>
<dbReference type="InterPro" id="IPR000182">
    <property type="entry name" value="GNAT_dom"/>
</dbReference>
<dbReference type="OrthoDB" id="9792929at2"/>
<organism evidence="4 5">
    <name type="scientific">Pseudochryseolinea flava</name>
    <dbReference type="NCBI Taxonomy" id="2059302"/>
    <lineage>
        <taxon>Bacteria</taxon>
        <taxon>Pseudomonadati</taxon>
        <taxon>Bacteroidota</taxon>
        <taxon>Cytophagia</taxon>
        <taxon>Cytophagales</taxon>
        <taxon>Fulvivirgaceae</taxon>
        <taxon>Pseudochryseolinea</taxon>
    </lineage>
</organism>
<proteinExistence type="predicted"/>
<dbReference type="PANTHER" id="PTHR43877:SF2">
    <property type="entry name" value="AMINOALKYLPHOSPHONATE N-ACETYLTRANSFERASE-RELATED"/>
    <property type="match status" value="1"/>
</dbReference>
<keyword evidence="2" id="KW-0012">Acyltransferase</keyword>
<keyword evidence="5" id="KW-1185">Reference proteome</keyword>
<keyword evidence="1 4" id="KW-0808">Transferase</keyword>
<accession>A0A364Y7M4</accession>
<dbReference type="InterPro" id="IPR050832">
    <property type="entry name" value="Bact_Acetyltransf"/>
</dbReference>
<evidence type="ECO:0000256" key="1">
    <source>
        <dbReference type="ARBA" id="ARBA00022679"/>
    </source>
</evidence>
<evidence type="ECO:0000259" key="3">
    <source>
        <dbReference type="PROSITE" id="PS51186"/>
    </source>
</evidence>
<dbReference type="RefSeq" id="WP_112746084.1">
    <property type="nucleotide sequence ID" value="NZ_QMFY01000002.1"/>
</dbReference>
<dbReference type="CDD" id="cd04301">
    <property type="entry name" value="NAT_SF"/>
    <property type="match status" value="1"/>
</dbReference>
<dbReference type="Pfam" id="PF00583">
    <property type="entry name" value="Acetyltransf_1"/>
    <property type="match status" value="1"/>
</dbReference>